<dbReference type="RefSeq" id="WP_110383198.1">
    <property type="nucleotide sequence ID" value="NZ_JACHVZ010000004.1"/>
</dbReference>
<evidence type="ECO:0000313" key="2">
    <source>
        <dbReference type="Proteomes" id="UP000533533"/>
    </source>
</evidence>
<gene>
    <name evidence="1" type="ORF">FHX59_001526</name>
</gene>
<reference evidence="1 2" key="1">
    <citation type="submission" date="2020-08" db="EMBL/GenBank/DDBJ databases">
        <title>Genomic Encyclopedia of Type Strains, Phase IV (KMG-V): Genome sequencing to study the core and pangenomes of soil and plant-associated prokaryotes.</title>
        <authorList>
            <person name="Whitman W."/>
        </authorList>
    </citation>
    <scope>NUCLEOTIDE SEQUENCE [LARGE SCALE GENOMIC DNA]</scope>
    <source>
        <strain evidence="1 2">SRMrh-85</strain>
    </source>
</reference>
<dbReference type="EMBL" id="JACHVZ010000004">
    <property type="protein sequence ID" value="MBB2927113.1"/>
    <property type="molecule type" value="Genomic_DNA"/>
</dbReference>
<keyword evidence="2" id="KW-1185">Reference proteome</keyword>
<proteinExistence type="predicted"/>
<comment type="caution">
    <text evidence="1">The sequence shown here is derived from an EMBL/GenBank/DDBJ whole genome shotgun (WGS) entry which is preliminary data.</text>
</comment>
<evidence type="ECO:0008006" key="3">
    <source>
        <dbReference type="Google" id="ProtNLM"/>
    </source>
</evidence>
<sequence length="567" mass="63883">MKDKSYAKLADLLSDSEWSQVCDDLKVEGVSKESFRKEPQTVFQAVSKTTYCMAVFGALTRPMSMLAEVAEFLGQKDVRARTTASVISLADNIRVEAQQLEYAISWTENMCPSAQVQRDLEVEFRTFVKPFLLEVRNRAAPQQRSRTQPSRRRVHLGEVYERIEFCEYSREALDEFEQILRLADNAISDSVLGEEPADFPVLRELRSLSKRLSSDLRKFASEVDSAYRTQETWSRAIDARTTERFKIFIESVSFLHQRTPAKELAQLLRLDVFRHRPQLYEMWVMCTILKTLRDGGCNVQLLEVASGEDSHRVWNLKYAKATSPVAEITKDDAKLFLFYQLFRRRSKGDMPDISLWRDRAAETAPVWIVDPKFSEKGGYSMSSYVSTAQRYMDQFRPSDFSCVLEYFPRPEIGSDSRVILDVAPRGAGLGTLRRLLKQAHGLASRTIAILDLSSSYVNDVLAVAPQLRRWVTAGELSDTCILFAGNAKVCASLTEASGRAFDIERAALGTNSSIMPALAEALRFSAEDDAQAFILLSDGDFDDGSMQTVSESGLRISLALPTEKSTA</sequence>
<accession>A0ABR6FI66</accession>
<organism evidence="1 2">
    <name type="scientific">Paraburkholderia silvatlantica</name>
    <dbReference type="NCBI Taxonomy" id="321895"/>
    <lineage>
        <taxon>Bacteria</taxon>
        <taxon>Pseudomonadati</taxon>
        <taxon>Pseudomonadota</taxon>
        <taxon>Betaproteobacteria</taxon>
        <taxon>Burkholderiales</taxon>
        <taxon>Burkholderiaceae</taxon>
        <taxon>Paraburkholderia</taxon>
    </lineage>
</organism>
<name>A0ABR6FI66_9BURK</name>
<protein>
    <recommendedName>
        <fullName evidence="3">VWA domain-containing protein</fullName>
    </recommendedName>
</protein>
<dbReference type="Proteomes" id="UP000533533">
    <property type="component" value="Unassembled WGS sequence"/>
</dbReference>
<evidence type="ECO:0000313" key="1">
    <source>
        <dbReference type="EMBL" id="MBB2927113.1"/>
    </source>
</evidence>